<dbReference type="Pfam" id="PF03968">
    <property type="entry name" value="LptD_N"/>
    <property type="match status" value="1"/>
</dbReference>
<evidence type="ECO:0000256" key="2">
    <source>
        <dbReference type="SAM" id="Phobius"/>
    </source>
</evidence>
<dbReference type="Gene3D" id="2.60.450.10">
    <property type="entry name" value="Lipopolysaccharide (LPS) transport protein A like domain"/>
    <property type="match status" value="2"/>
</dbReference>
<reference evidence="4 5" key="1">
    <citation type="journal article" date="2016" name="Nat. Commun.">
        <title>Thousands of microbial genomes shed light on interconnected biogeochemical processes in an aquifer system.</title>
        <authorList>
            <person name="Anantharaman K."/>
            <person name="Brown C.T."/>
            <person name="Hug L.A."/>
            <person name="Sharon I."/>
            <person name="Castelle C.J."/>
            <person name="Probst A.J."/>
            <person name="Thomas B.C."/>
            <person name="Singh A."/>
            <person name="Wilkins M.J."/>
            <person name="Karaoz U."/>
            <person name="Brodie E.L."/>
            <person name="Williams K.H."/>
            <person name="Hubbard S.S."/>
            <person name="Banfield J.F."/>
        </authorList>
    </citation>
    <scope>NUCLEOTIDE SEQUENCE [LARGE SCALE GENOMIC DNA]</scope>
</reference>
<evidence type="ECO:0000313" key="5">
    <source>
        <dbReference type="Proteomes" id="UP000178724"/>
    </source>
</evidence>
<dbReference type="GO" id="GO:0017089">
    <property type="term" value="F:glycolipid transfer activity"/>
    <property type="evidence" value="ECO:0007669"/>
    <property type="project" value="TreeGrafter"/>
</dbReference>
<gene>
    <name evidence="4" type="ORF">A2625_02390</name>
</gene>
<proteinExistence type="predicted"/>
<evidence type="ECO:0000256" key="1">
    <source>
        <dbReference type="ARBA" id="ARBA00022729"/>
    </source>
</evidence>
<evidence type="ECO:0000259" key="3">
    <source>
        <dbReference type="Pfam" id="PF03968"/>
    </source>
</evidence>
<dbReference type="PANTHER" id="PTHR36504:SF1">
    <property type="entry name" value="LIPOPOLYSACCHARIDE EXPORT SYSTEM PROTEIN LPTA"/>
    <property type="match status" value="1"/>
</dbReference>
<keyword evidence="2" id="KW-0472">Membrane</keyword>
<protein>
    <recommendedName>
        <fullName evidence="3">Organic solvent tolerance-like N-terminal domain-containing protein</fullName>
    </recommendedName>
</protein>
<organism evidence="4 5">
    <name type="scientific">candidate division WOR-1 bacterium RIFCSPHIGHO2_01_FULL_53_15</name>
    <dbReference type="NCBI Taxonomy" id="1802564"/>
    <lineage>
        <taxon>Bacteria</taxon>
        <taxon>Bacillati</taxon>
        <taxon>Saganbacteria</taxon>
    </lineage>
</organism>
<dbReference type="GO" id="GO:0009279">
    <property type="term" value="C:cell outer membrane"/>
    <property type="evidence" value="ECO:0007669"/>
    <property type="project" value="TreeGrafter"/>
</dbReference>
<name>A0A1F4PZQ0_UNCSA</name>
<feature type="domain" description="Organic solvent tolerance-like N-terminal" evidence="3">
    <location>
        <begin position="304"/>
        <end position="349"/>
    </location>
</feature>
<dbReference type="GO" id="GO:0030288">
    <property type="term" value="C:outer membrane-bounded periplasmic space"/>
    <property type="evidence" value="ECO:0007669"/>
    <property type="project" value="TreeGrafter"/>
</dbReference>
<keyword evidence="2" id="KW-0812">Transmembrane</keyword>
<dbReference type="GO" id="GO:0015920">
    <property type="term" value="P:lipopolysaccharide transport"/>
    <property type="evidence" value="ECO:0007669"/>
    <property type="project" value="TreeGrafter"/>
</dbReference>
<dbReference type="InterPro" id="IPR052037">
    <property type="entry name" value="LPS_export_LptA"/>
</dbReference>
<dbReference type="Proteomes" id="UP000178724">
    <property type="component" value="Unassembled WGS sequence"/>
</dbReference>
<accession>A0A1F4PZQ0</accession>
<dbReference type="AlphaFoldDB" id="A0A1F4PZQ0"/>
<feature type="transmembrane region" description="Helical" evidence="2">
    <location>
        <begin position="6"/>
        <end position="28"/>
    </location>
</feature>
<evidence type="ECO:0000313" key="4">
    <source>
        <dbReference type="EMBL" id="OGB89151.1"/>
    </source>
</evidence>
<keyword evidence="2" id="KW-1133">Transmembrane helix</keyword>
<sequence>MDENLAWKVVYAAAIFSLLVLGLAYYLISPREATFFSPERQEKIAEFSNTKIEGRKEGKKAWEFAAKSGWTEKDGFNTYLTKVERGKIYSDGKLTVRDLVAARVKIDRRAEIIEASGGVAMQTREGKIFADRASIYRAAKRMVLADRVRIVRANGVALTATSEYLSEPEQLNADNGIRLELKEGKIKTLVQADRAILYLAVDKDIPLSGGLEVAQGKKMAVADTGLYSRKQNVLQLKGRTRTVMEKAETLLKAETAAKLRRPDIKDILREKTVVTADEIFFSTKTGDARAAGSVEVTQKGREAKADSAVYDDKHELLTLTGNVFMKKGEDWLSARQVIVSIGKETFEAAEVKEAKFKL</sequence>
<dbReference type="EMBL" id="METM01000029">
    <property type="protein sequence ID" value="OGB89151.1"/>
    <property type="molecule type" value="Genomic_DNA"/>
</dbReference>
<keyword evidence="1" id="KW-0732">Signal</keyword>
<comment type="caution">
    <text evidence="4">The sequence shown here is derived from an EMBL/GenBank/DDBJ whole genome shotgun (WGS) entry which is preliminary data.</text>
</comment>
<dbReference type="InterPro" id="IPR005653">
    <property type="entry name" value="OstA-like_N"/>
</dbReference>
<dbReference type="PANTHER" id="PTHR36504">
    <property type="entry name" value="LIPOPOLYSACCHARIDE EXPORT SYSTEM PROTEIN LPTA"/>
    <property type="match status" value="1"/>
</dbReference>